<keyword evidence="7" id="KW-0675">Receptor</keyword>
<evidence type="ECO:0000313" key="9">
    <source>
        <dbReference type="EMBL" id="KAJ8930494.1"/>
    </source>
</evidence>
<dbReference type="EMBL" id="JANEYF010004655">
    <property type="protein sequence ID" value="KAJ8930494.1"/>
    <property type="molecule type" value="Genomic_DNA"/>
</dbReference>
<evidence type="ECO:0000256" key="8">
    <source>
        <dbReference type="SAM" id="Phobius"/>
    </source>
</evidence>
<evidence type="ECO:0000256" key="7">
    <source>
        <dbReference type="ARBA" id="ARBA00023170"/>
    </source>
</evidence>
<dbReference type="AlphaFoldDB" id="A0AAV8WV65"/>
<organism evidence="9 10">
    <name type="scientific">Rhamnusium bicolor</name>
    <dbReference type="NCBI Taxonomy" id="1586634"/>
    <lineage>
        <taxon>Eukaryota</taxon>
        <taxon>Metazoa</taxon>
        <taxon>Ecdysozoa</taxon>
        <taxon>Arthropoda</taxon>
        <taxon>Hexapoda</taxon>
        <taxon>Insecta</taxon>
        <taxon>Pterygota</taxon>
        <taxon>Neoptera</taxon>
        <taxon>Endopterygota</taxon>
        <taxon>Coleoptera</taxon>
        <taxon>Polyphaga</taxon>
        <taxon>Cucujiformia</taxon>
        <taxon>Chrysomeloidea</taxon>
        <taxon>Cerambycidae</taxon>
        <taxon>Lepturinae</taxon>
        <taxon>Rhagiini</taxon>
        <taxon>Rhamnusium</taxon>
    </lineage>
</organism>
<sequence length="111" mass="13274">MFNINAFIISIIFFKLAMKWPRFIAVWCKNDYVLRCYEYYENIRRHFHVVLIFATVAATVEHILAMLNTYSKIDCNNNSSNKTCLELYFTREYPFVFDYIPFSIPLGICLM</sequence>
<name>A0AAV8WV65_9CUCU</name>
<keyword evidence="10" id="KW-1185">Reference proteome</keyword>
<evidence type="ECO:0000256" key="3">
    <source>
        <dbReference type="ARBA" id="ARBA00022475"/>
    </source>
</evidence>
<gene>
    <name evidence="9" type="ORF">NQ314_016721</name>
</gene>
<comment type="caution">
    <text evidence="9">The sequence shown here is derived from an EMBL/GenBank/DDBJ whole genome shotgun (WGS) entry which is preliminary data.</text>
</comment>
<reference evidence="9" key="1">
    <citation type="journal article" date="2023" name="Insect Mol. Biol.">
        <title>Genome sequencing provides insights into the evolution of gene families encoding plant cell wall-degrading enzymes in longhorned beetles.</title>
        <authorList>
            <person name="Shin N.R."/>
            <person name="Okamura Y."/>
            <person name="Kirsch R."/>
            <person name="Pauchet Y."/>
        </authorList>
    </citation>
    <scope>NUCLEOTIDE SEQUENCE</scope>
    <source>
        <strain evidence="9">RBIC_L_NR</strain>
    </source>
</reference>
<evidence type="ECO:0000256" key="4">
    <source>
        <dbReference type="ARBA" id="ARBA00022692"/>
    </source>
</evidence>
<dbReference type="Proteomes" id="UP001162156">
    <property type="component" value="Unassembled WGS sequence"/>
</dbReference>
<feature type="transmembrane region" description="Helical" evidence="8">
    <location>
        <begin position="49"/>
        <end position="70"/>
    </location>
</feature>
<evidence type="ECO:0000256" key="1">
    <source>
        <dbReference type="ARBA" id="ARBA00004651"/>
    </source>
</evidence>
<evidence type="ECO:0000256" key="5">
    <source>
        <dbReference type="ARBA" id="ARBA00022989"/>
    </source>
</evidence>
<keyword evidence="5 8" id="KW-1133">Transmembrane helix</keyword>
<comment type="subcellular location">
    <subcellularLocation>
        <location evidence="1">Cell membrane</location>
        <topology evidence="1">Multi-pass membrane protein</topology>
    </subcellularLocation>
</comment>
<proteinExistence type="inferred from homology"/>
<evidence type="ECO:0000313" key="10">
    <source>
        <dbReference type="Proteomes" id="UP001162156"/>
    </source>
</evidence>
<keyword evidence="3" id="KW-1003">Cell membrane</keyword>
<evidence type="ECO:0000256" key="2">
    <source>
        <dbReference type="ARBA" id="ARBA00005327"/>
    </source>
</evidence>
<protein>
    <submittedName>
        <fullName evidence="9">Uncharacterized protein</fullName>
    </submittedName>
</protein>
<dbReference type="GO" id="GO:0005886">
    <property type="term" value="C:plasma membrane"/>
    <property type="evidence" value="ECO:0007669"/>
    <property type="project" value="UniProtKB-SubCell"/>
</dbReference>
<accession>A0AAV8WV65</accession>
<evidence type="ECO:0000256" key="6">
    <source>
        <dbReference type="ARBA" id="ARBA00023136"/>
    </source>
</evidence>
<feature type="non-terminal residue" evidence="9">
    <location>
        <position position="111"/>
    </location>
</feature>
<dbReference type="Pfam" id="PF06151">
    <property type="entry name" value="Trehalose_recp"/>
    <property type="match status" value="1"/>
</dbReference>
<comment type="similarity">
    <text evidence="2">Belongs to the insect chemoreceptor superfamily. Gustatory receptor (GR) family. Gr5a subfamily.</text>
</comment>
<feature type="transmembrane region" description="Helical" evidence="8">
    <location>
        <begin position="6"/>
        <end position="28"/>
    </location>
</feature>
<dbReference type="InterPro" id="IPR009318">
    <property type="entry name" value="Gustatory_rcpt"/>
</dbReference>
<dbReference type="PANTHER" id="PTHR21421:SF29">
    <property type="entry name" value="GUSTATORY RECEPTOR 5A FOR TREHALOSE-RELATED"/>
    <property type="match status" value="1"/>
</dbReference>
<keyword evidence="6 8" id="KW-0472">Membrane</keyword>
<dbReference type="GO" id="GO:0008527">
    <property type="term" value="F:taste receptor activity"/>
    <property type="evidence" value="ECO:0007669"/>
    <property type="project" value="InterPro"/>
</dbReference>
<keyword evidence="4 8" id="KW-0812">Transmembrane</keyword>
<dbReference type="PANTHER" id="PTHR21421">
    <property type="entry name" value="GUSTATORY RECEPTOR"/>
    <property type="match status" value="1"/>
</dbReference>
<dbReference type="GO" id="GO:0050916">
    <property type="term" value="P:sensory perception of sweet taste"/>
    <property type="evidence" value="ECO:0007669"/>
    <property type="project" value="UniProtKB-ARBA"/>
</dbReference>